<dbReference type="WBParaSite" id="Pan_g6989.t1">
    <property type="protein sequence ID" value="Pan_g6989.t1"/>
    <property type="gene ID" value="Pan_g6989"/>
</dbReference>
<dbReference type="AlphaFoldDB" id="A0A7E4W3P6"/>
<accession>A0A7E4W3P6</accession>
<reference evidence="1" key="1">
    <citation type="journal article" date="2013" name="Genetics">
        <title>The draft genome and transcriptome of Panagrellus redivivus are shaped by the harsh demands of a free-living lifestyle.</title>
        <authorList>
            <person name="Srinivasan J."/>
            <person name="Dillman A.R."/>
            <person name="Macchietto M.G."/>
            <person name="Heikkinen L."/>
            <person name="Lakso M."/>
            <person name="Fracchia K.M."/>
            <person name="Antoshechkin I."/>
            <person name="Mortazavi A."/>
            <person name="Wong G."/>
            <person name="Sternberg P.W."/>
        </authorList>
    </citation>
    <scope>NUCLEOTIDE SEQUENCE [LARGE SCALE GENOMIC DNA]</scope>
    <source>
        <strain evidence="1">MT8872</strain>
    </source>
</reference>
<keyword evidence="1" id="KW-1185">Reference proteome</keyword>
<reference evidence="2" key="2">
    <citation type="submission" date="2020-10" db="UniProtKB">
        <authorList>
            <consortium name="WormBaseParasite"/>
        </authorList>
    </citation>
    <scope>IDENTIFICATION</scope>
</reference>
<evidence type="ECO:0000313" key="2">
    <source>
        <dbReference type="WBParaSite" id="Pan_g6989.t1"/>
    </source>
</evidence>
<evidence type="ECO:0000313" key="1">
    <source>
        <dbReference type="Proteomes" id="UP000492821"/>
    </source>
</evidence>
<organism evidence="1 2">
    <name type="scientific">Panagrellus redivivus</name>
    <name type="common">Microworm</name>
    <dbReference type="NCBI Taxonomy" id="6233"/>
    <lineage>
        <taxon>Eukaryota</taxon>
        <taxon>Metazoa</taxon>
        <taxon>Ecdysozoa</taxon>
        <taxon>Nematoda</taxon>
        <taxon>Chromadorea</taxon>
        <taxon>Rhabditida</taxon>
        <taxon>Tylenchina</taxon>
        <taxon>Panagrolaimomorpha</taxon>
        <taxon>Panagrolaimoidea</taxon>
        <taxon>Panagrolaimidae</taxon>
        <taxon>Panagrellus</taxon>
    </lineage>
</organism>
<sequence length="375" mass="43223">MSHRHCFATPREFMYQDYSIIGYHGHILYVLSYEGDAGGPTEVIIWSVHTMVPKSWKKLKTFVVDGPPEVLIPALTSNGDLIYLLCVYFSPDTHLGVCQILKFHTETLETSTYLLDQSEENREQFETVEISDVGIVCGESDAFLVDRNVTRGMYKYTKLICDDVTKTFRVQHTWIPPCDEGRRFPIHFDPDNRQIVRYTEGANFLVFNNSTNQWDTYEPSETSDPDAAQHQGYGIRVTYGPLRERCTAISSSFNMFGRSGMCFAAAYNSCQRTDTFFSFTLDEEAKTFTFTRVGTYLRPKTVFQFRLASNGVYIVRLGRKFVEFLRTDVPSLREIGFWRVQEIFSKKDVEQNWHGGKTEEEIKRALNIKSAMNLV</sequence>
<proteinExistence type="predicted"/>
<protein>
    <submittedName>
        <fullName evidence="2">Uncharacterized protein</fullName>
    </submittedName>
</protein>
<dbReference type="Proteomes" id="UP000492821">
    <property type="component" value="Unassembled WGS sequence"/>
</dbReference>
<name>A0A7E4W3P6_PANRE</name>